<sequence length="219" mass="25234">MTVILAILLVVLLTLILLVNKAAAGSVEQLRYPENTLEQVHFIDDAEFQAACNELNAWAEAKGFFLDCYFLSHTQQKSQTIKCAAWWSLNEKTWLLLYFSQGKADTDFVTKYSHTLGVTTCSTKDALTLPNIPNAYTQCFTQLSVQELYKRHLLACSELEQQQSILPVAKQDLFEEIKASMLRQVDYVTQLPLWRHRGAYWYFIRRNLKVNRPISKFTA</sequence>
<dbReference type="RefSeq" id="WP_119911937.1">
    <property type="nucleotide sequence ID" value="NZ_QZCH01000027.1"/>
</dbReference>
<comment type="caution">
    <text evidence="1">The sequence shown here is derived from an EMBL/GenBank/DDBJ whole genome shotgun (WGS) entry which is preliminary data.</text>
</comment>
<reference evidence="1 2" key="1">
    <citation type="submission" date="2018-09" db="EMBL/GenBank/DDBJ databases">
        <authorList>
            <person name="Wang F."/>
        </authorList>
    </citation>
    <scope>NUCLEOTIDE SEQUENCE [LARGE SCALE GENOMIC DNA]</scope>
    <source>
        <strain evidence="1 2">PLHSC7-2</strain>
    </source>
</reference>
<dbReference type="EMBL" id="QZCH01000027">
    <property type="protein sequence ID" value="RJG40182.1"/>
    <property type="molecule type" value="Genomic_DNA"/>
</dbReference>
<gene>
    <name evidence="1" type="ORF">D1Z90_16710</name>
</gene>
<dbReference type="Proteomes" id="UP000283255">
    <property type="component" value="Unassembled WGS sequence"/>
</dbReference>
<reference evidence="1 2" key="2">
    <citation type="submission" date="2019-01" db="EMBL/GenBank/DDBJ databases">
        <title>Motilimonas pumilus sp. nov., isolated from the gut of sea cucumber (Apostichopus japonicus).</title>
        <authorList>
            <person name="Wang F.-Q."/>
            <person name="Ren L.-H."/>
            <person name="Lin Y.-W."/>
            <person name="Sun G.-H."/>
            <person name="Du Z.-J."/>
            <person name="Zhao J.-X."/>
            <person name="Liu X.-J."/>
            <person name="Liu L.-J."/>
        </authorList>
    </citation>
    <scope>NUCLEOTIDE SEQUENCE [LARGE SCALE GENOMIC DNA]</scope>
    <source>
        <strain evidence="1 2">PLHSC7-2</strain>
    </source>
</reference>
<name>A0A418YB35_9GAMM</name>
<keyword evidence="2" id="KW-1185">Reference proteome</keyword>
<dbReference type="AlphaFoldDB" id="A0A418YB35"/>
<organism evidence="1 2">
    <name type="scientific">Motilimonas pumila</name>
    <dbReference type="NCBI Taxonomy" id="2303987"/>
    <lineage>
        <taxon>Bacteria</taxon>
        <taxon>Pseudomonadati</taxon>
        <taxon>Pseudomonadota</taxon>
        <taxon>Gammaproteobacteria</taxon>
        <taxon>Alteromonadales</taxon>
        <taxon>Alteromonadales genera incertae sedis</taxon>
        <taxon>Motilimonas</taxon>
    </lineage>
</organism>
<protein>
    <submittedName>
        <fullName evidence="1">Uncharacterized protein</fullName>
    </submittedName>
</protein>
<proteinExistence type="predicted"/>
<evidence type="ECO:0000313" key="2">
    <source>
        <dbReference type="Proteomes" id="UP000283255"/>
    </source>
</evidence>
<evidence type="ECO:0000313" key="1">
    <source>
        <dbReference type="EMBL" id="RJG40182.1"/>
    </source>
</evidence>
<accession>A0A418YB35</accession>
<dbReference type="OrthoDB" id="5470233at2"/>